<dbReference type="PANTHER" id="PTHR34952">
    <property type="entry name" value="OS05G0113500 PROTEIN"/>
    <property type="match status" value="1"/>
</dbReference>
<keyword evidence="3" id="KW-1185">Reference proteome</keyword>
<feature type="region of interest" description="Disordered" evidence="1">
    <location>
        <begin position="298"/>
        <end position="359"/>
    </location>
</feature>
<gene>
    <name evidence="2" type="ORF">HHK36_019027</name>
</gene>
<name>A0A835DBU5_TETSI</name>
<dbReference type="OMA" id="SESTQIC"/>
<evidence type="ECO:0000313" key="2">
    <source>
        <dbReference type="EMBL" id="KAF8395087.1"/>
    </source>
</evidence>
<evidence type="ECO:0000313" key="3">
    <source>
        <dbReference type="Proteomes" id="UP000655225"/>
    </source>
</evidence>
<sequence length="401" mass="44525">MPSVLVEFLNRLTMIVASLTSFDGGSCSHRQKQLEKWNRREILDRYLVLQFDLIQFLFRGLASVVIVKLKADGVKLQVTNLDYVEHLVGHVLIGTEFYDRWFGSFFCVVSGSLMDMPIRCSNLVSEGNCLRDLKPSYINHKQCTSTIRDSSLVELGNALNEVLHNQDIREPGSSCIPSLDRHELCHQEKDKKCGELKMLQDNSSVATSQKSLCKCATFPSSGKKFPPSMNEKNKVPGTTLHGQFATESVSPACTRSISLPTPLKLVSAIKGSREKQGMPLKKLTVKWAPDVYDPPVTTVSHTVKSHNQQRSRTNKKNGKHKQKGKSSRGSSSYKKQYRKSVGSSDMHSKLPATSDRSHLGGYSQSEVELVDFAVTNQDSNCGSSFLRTSLAKVHISVAEAT</sequence>
<comment type="caution">
    <text evidence="2">The sequence shown here is derived from an EMBL/GenBank/DDBJ whole genome shotgun (WGS) entry which is preliminary data.</text>
</comment>
<evidence type="ECO:0000256" key="1">
    <source>
        <dbReference type="SAM" id="MobiDB-lite"/>
    </source>
</evidence>
<protein>
    <submittedName>
        <fullName evidence="2">Uncharacterized protein</fullName>
    </submittedName>
</protein>
<proteinExistence type="predicted"/>
<dbReference type="PANTHER" id="PTHR34952:SF2">
    <property type="entry name" value="OS05G0113500 PROTEIN"/>
    <property type="match status" value="1"/>
</dbReference>
<organism evidence="2 3">
    <name type="scientific">Tetracentron sinense</name>
    <name type="common">Spur-leaf</name>
    <dbReference type="NCBI Taxonomy" id="13715"/>
    <lineage>
        <taxon>Eukaryota</taxon>
        <taxon>Viridiplantae</taxon>
        <taxon>Streptophyta</taxon>
        <taxon>Embryophyta</taxon>
        <taxon>Tracheophyta</taxon>
        <taxon>Spermatophyta</taxon>
        <taxon>Magnoliopsida</taxon>
        <taxon>Trochodendrales</taxon>
        <taxon>Trochodendraceae</taxon>
        <taxon>Tetracentron</taxon>
    </lineage>
</organism>
<dbReference type="OrthoDB" id="2016966at2759"/>
<dbReference type="EMBL" id="JABCRI010000013">
    <property type="protein sequence ID" value="KAF8395087.1"/>
    <property type="molecule type" value="Genomic_DNA"/>
</dbReference>
<dbReference type="AlphaFoldDB" id="A0A835DBU5"/>
<feature type="compositionally biased region" description="Basic residues" evidence="1">
    <location>
        <begin position="303"/>
        <end position="326"/>
    </location>
</feature>
<reference evidence="2 3" key="1">
    <citation type="submission" date="2020-04" db="EMBL/GenBank/DDBJ databases">
        <title>Plant Genome Project.</title>
        <authorList>
            <person name="Zhang R.-G."/>
        </authorList>
    </citation>
    <scope>NUCLEOTIDE SEQUENCE [LARGE SCALE GENOMIC DNA]</scope>
    <source>
        <strain evidence="2">YNK0</strain>
        <tissue evidence="2">Leaf</tissue>
    </source>
</reference>
<accession>A0A835DBU5</accession>
<dbReference type="Proteomes" id="UP000655225">
    <property type="component" value="Unassembled WGS sequence"/>
</dbReference>